<dbReference type="AlphaFoldDB" id="A0A3E0MDH2"/>
<organism evidence="1 2">
    <name type="scientific">Microcystis aeruginosa DA14</name>
    <dbReference type="NCBI Taxonomy" id="1987506"/>
    <lineage>
        <taxon>Bacteria</taxon>
        <taxon>Bacillati</taxon>
        <taxon>Cyanobacteriota</taxon>
        <taxon>Cyanophyceae</taxon>
        <taxon>Oscillatoriophycideae</taxon>
        <taxon>Chroococcales</taxon>
        <taxon>Microcystaceae</taxon>
        <taxon>Microcystis</taxon>
    </lineage>
</organism>
<proteinExistence type="predicted"/>
<sequence length="133" mass="14905">MIVGIFGENGELLFEIDLIAANGEQFPLEVLLDTGFTTGWLAINSQDLEALQWTLIASQIEMQTARGKEFFDLYEGQVIIDGKEFIIPVHAGDEIPETLLGSQWLEIVELVVNKSKEILTIEIIDLTNKLSKR</sequence>
<dbReference type="EMBL" id="QQWE01000003">
    <property type="protein sequence ID" value="REJ57412.1"/>
    <property type="molecule type" value="Genomic_DNA"/>
</dbReference>
<evidence type="ECO:0000313" key="1">
    <source>
        <dbReference type="EMBL" id="REJ57412.1"/>
    </source>
</evidence>
<evidence type="ECO:0000313" key="2">
    <source>
        <dbReference type="Proteomes" id="UP000256301"/>
    </source>
</evidence>
<dbReference type="Proteomes" id="UP000256301">
    <property type="component" value="Unassembled WGS sequence"/>
</dbReference>
<gene>
    <name evidence="1" type="ORF">DWQ56_08985</name>
</gene>
<comment type="caution">
    <text evidence="1">The sequence shown here is derived from an EMBL/GenBank/DDBJ whole genome shotgun (WGS) entry which is preliminary data.</text>
</comment>
<reference evidence="1 2" key="1">
    <citation type="submission" date="2017-08" db="EMBL/GenBank/DDBJ databases">
        <title>Functional genomic and metabolic studies of the symbiotic interactions of six Microcystis-dominated communities.</title>
        <authorList>
            <person name="Li Q."/>
            <person name="Lin F."/>
        </authorList>
    </citation>
    <scope>NUCLEOTIDE SEQUENCE [LARGE SCALE GENOMIC DNA]</scope>
    <source>
        <strain evidence="1">DA14</strain>
    </source>
</reference>
<name>A0A3E0MDH2_MICAE</name>
<dbReference type="GO" id="GO:0006508">
    <property type="term" value="P:proteolysis"/>
    <property type="evidence" value="ECO:0007669"/>
    <property type="project" value="UniProtKB-KW"/>
</dbReference>
<dbReference type="GO" id="GO:0008233">
    <property type="term" value="F:peptidase activity"/>
    <property type="evidence" value="ECO:0007669"/>
    <property type="project" value="UniProtKB-KW"/>
</dbReference>
<keyword evidence="1" id="KW-0645">Protease</keyword>
<keyword evidence="1" id="KW-0378">Hydrolase</keyword>
<protein>
    <submittedName>
        <fullName evidence="1">Aspartyl protease</fullName>
    </submittedName>
</protein>
<accession>A0A3E0MDH2</accession>